<feature type="region of interest" description="Disordered" evidence="6">
    <location>
        <begin position="187"/>
        <end position="213"/>
    </location>
</feature>
<evidence type="ECO:0000256" key="5">
    <source>
        <dbReference type="PROSITE-ProRule" id="PRU00288"/>
    </source>
</evidence>
<dbReference type="InterPro" id="IPR037278">
    <property type="entry name" value="ARFGAP/RecO"/>
</dbReference>
<dbReference type="GO" id="GO:0008270">
    <property type="term" value="F:zinc ion binding"/>
    <property type="evidence" value="ECO:0007669"/>
    <property type="project" value="UniProtKB-KW"/>
</dbReference>
<proteinExistence type="predicted"/>
<dbReference type="EMBL" id="BPLR01005302">
    <property type="protein sequence ID" value="GIY01340.1"/>
    <property type="molecule type" value="Genomic_DNA"/>
</dbReference>
<accession>A0AAV4PZX8</accession>
<dbReference type="InterPro" id="IPR052248">
    <property type="entry name" value="Arf-GAP_FG-repeat_protein"/>
</dbReference>
<feature type="region of interest" description="Disordered" evidence="6">
    <location>
        <begin position="278"/>
        <end position="310"/>
    </location>
</feature>
<dbReference type="FunFam" id="1.10.220.150:FF:000005">
    <property type="entry name" value="Arf-GAP domain and FG repeat-containing protein 1"/>
    <property type="match status" value="1"/>
</dbReference>
<keyword evidence="3 5" id="KW-0863">Zinc-finger</keyword>
<dbReference type="SUPFAM" id="SSF57863">
    <property type="entry name" value="ArfGap/RecO-like zinc finger"/>
    <property type="match status" value="1"/>
</dbReference>
<reference evidence="8 9" key="1">
    <citation type="submission" date="2021-06" db="EMBL/GenBank/DDBJ databases">
        <title>Caerostris extrusa draft genome.</title>
        <authorList>
            <person name="Kono N."/>
            <person name="Arakawa K."/>
        </authorList>
    </citation>
    <scope>NUCLEOTIDE SEQUENCE [LARGE SCALE GENOMIC DNA]</scope>
</reference>
<dbReference type="PANTHER" id="PTHR46134">
    <property type="entry name" value="DRONGO, ISOFORM F"/>
    <property type="match status" value="1"/>
</dbReference>
<evidence type="ECO:0000256" key="3">
    <source>
        <dbReference type="ARBA" id="ARBA00022771"/>
    </source>
</evidence>
<dbReference type="SMART" id="SM00105">
    <property type="entry name" value="ArfGap"/>
    <property type="match status" value="1"/>
</dbReference>
<organism evidence="8 9">
    <name type="scientific">Caerostris extrusa</name>
    <name type="common">Bark spider</name>
    <name type="synonym">Caerostris bankana</name>
    <dbReference type="NCBI Taxonomy" id="172846"/>
    <lineage>
        <taxon>Eukaryota</taxon>
        <taxon>Metazoa</taxon>
        <taxon>Ecdysozoa</taxon>
        <taxon>Arthropoda</taxon>
        <taxon>Chelicerata</taxon>
        <taxon>Arachnida</taxon>
        <taxon>Araneae</taxon>
        <taxon>Araneomorphae</taxon>
        <taxon>Entelegynae</taxon>
        <taxon>Araneoidea</taxon>
        <taxon>Araneidae</taxon>
        <taxon>Caerostris</taxon>
    </lineage>
</organism>
<dbReference type="PANTHER" id="PTHR46134:SF3">
    <property type="entry name" value="ARFGAP WITH FG REPEATS 1"/>
    <property type="match status" value="1"/>
</dbReference>
<dbReference type="GO" id="GO:0016020">
    <property type="term" value="C:membrane"/>
    <property type="evidence" value="ECO:0007669"/>
    <property type="project" value="TreeGrafter"/>
</dbReference>
<sequence>MASRRRAAEDKNTKLLRELAALPCNKQCFDCLQRGPTYINVTIGSFVCTTCSGILRGLTPPHRVKSISMTTFTPDEIEYLKSRGNEYCKYVWLGTFDTTTNSIESEVSDDQRKRDFMVQKYEKKRWYVDPDIAVKKLQNDTLLRQKQGVAQSQTFGTRSNSIVETQPLSRLLGKSPTALVVQSSQAAETWPHPVSSASAPTISTKTSAQNHGSRSIDLLSEFAGGTSTSNAQASANNNSTANGNFANFETAFNSVEKSVGNTSAATAAVPNLPSSASLDAYPMQARPPQPNSVAAVFSPPPPPPPAVTTQSTVTQQNTADRYAALADLDSLFNHPATSVKAPSWTVETTSSSGSLHDLVSSDLSSSTYSTAPSNPFASTNLWSQSQTAKSSFQSANPFQTGTDALSYSQTTNSQAYAPFPIPMVGNSPSDDTVRNQFNANFSPFPAQIVSPTNGYGTNPMLLQNGGLVSPTSGSGAWNMPSNMPMWSSSQMGIGNLFSNENKPTESAQHSDWIQNPVNPFTVSANNVGFPVAPKSNCSNPFL</sequence>
<dbReference type="GO" id="GO:0005096">
    <property type="term" value="F:GTPase activator activity"/>
    <property type="evidence" value="ECO:0007669"/>
    <property type="project" value="InterPro"/>
</dbReference>
<evidence type="ECO:0000256" key="2">
    <source>
        <dbReference type="ARBA" id="ARBA00022737"/>
    </source>
</evidence>
<keyword evidence="4" id="KW-0862">Zinc</keyword>
<dbReference type="GO" id="GO:0005737">
    <property type="term" value="C:cytoplasm"/>
    <property type="evidence" value="ECO:0007669"/>
    <property type="project" value="TreeGrafter"/>
</dbReference>
<evidence type="ECO:0000256" key="6">
    <source>
        <dbReference type="SAM" id="MobiDB-lite"/>
    </source>
</evidence>
<dbReference type="InterPro" id="IPR038508">
    <property type="entry name" value="ArfGAP_dom_sf"/>
</dbReference>
<dbReference type="Gene3D" id="1.10.220.150">
    <property type="entry name" value="Arf GTPase activating protein"/>
    <property type="match status" value="1"/>
</dbReference>
<evidence type="ECO:0000256" key="1">
    <source>
        <dbReference type="ARBA" id="ARBA00022723"/>
    </source>
</evidence>
<dbReference type="Proteomes" id="UP001054945">
    <property type="component" value="Unassembled WGS sequence"/>
</dbReference>
<keyword evidence="2" id="KW-0677">Repeat</keyword>
<dbReference type="Pfam" id="PF01412">
    <property type="entry name" value="ArfGap"/>
    <property type="match status" value="1"/>
</dbReference>
<dbReference type="InterPro" id="IPR001164">
    <property type="entry name" value="ArfGAP_dom"/>
</dbReference>
<keyword evidence="9" id="KW-1185">Reference proteome</keyword>
<comment type="caution">
    <text evidence="8">The sequence shown here is derived from an EMBL/GenBank/DDBJ whole genome shotgun (WGS) entry which is preliminary data.</text>
</comment>
<dbReference type="PROSITE" id="PS50115">
    <property type="entry name" value="ARFGAP"/>
    <property type="match status" value="1"/>
</dbReference>
<feature type="domain" description="Arf-GAP" evidence="7">
    <location>
        <begin position="13"/>
        <end position="141"/>
    </location>
</feature>
<name>A0AAV4PZX8_CAEEX</name>
<gene>
    <name evidence="8" type="primary">AGFG1</name>
    <name evidence="8" type="ORF">CEXT_752521</name>
</gene>
<evidence type="ECO:0000256" key="4">
    <source>
        <dbReference type="ARBA" id="ARBA00022833"/>
    </source>
</evidence>
<evidence type="ECO:0000313" key="9">
    <source>
        <dbReference type="Proteomes" id="UP001054945"/>
    </source>
</evidence>
<dbReference type="AlphaFoldDB" id="A0AAV4PZX8"/>
<evidence type="ECO:0000259" key="7">
    <source>
        <dbReference type="PROSITE" id="PS50115"/>
    </source>
</evidence>
<feature type="compositionally biased region" description="Polar residues" evidence="6">
    <location>
        <begin position="195"/>
        <end position="213"/>
    </location>
</feature>
<dbReference type="CDD" id="cd08838">
    <property type="entry name" value="ArfGap_AGFG"/>
    <property type="match status" value="1"/>
</dbReference>
<keyword evidence="1" id="KW-0479">Metal-binding</keyword>
<dbReference type="PRINTS" id="PR00405">
    <property type="entry name" value="REVINTRACTNG"/>
</dbReference>
<protein>
    <submittedName>
        <fullName evidence="8">Arf-GAP domain and FG repeat-containing protein 1</fullName>
    </submittedName>
</protein>
<evidence type="ECO:0000313" key="8">
    <source>
        <dbReference type="EMBL" id="GIY01340.1"/>
    </source>
</evidence>